<reference evidence="3 4" key="2">
    <citation type="submission" date="2018-08" db="EMBL/GenBank/DDBJ databases">
        <title>Aphanomyces genome sequencing and annotation.</title>
        <authorList>
            <person name="Minardi D."/>
            <person name="Oidtmann B."/>
            <person name="Van Der Giezen M."/>
            <person name="Studholme D.J."/>
        </authorList>
    </citation>
    <scope>NUCLEOTIDE SEQUENCE [LARGE SCALE GENOMIC DNA]</scope>
    <source>
        <strain evidence="3 4">NJM0002</strain>
    </source>
</reference>
<dbReference type="Pfam" id="PF00112">
    <property type="entry name" value="Peptidase_C1"/>
    <property type="match status" value="1"/>
</dbReference>
<feature type="domain" description="Peptidase C1A papain C-terminal" evidence="1">
    <location>
        <begin position="125"/>
        <end position="182"/>
    </location>
</feature>
<keyword evidence="4" id="KW-1185">Reference proteome</keyword>
<sequence length="182" mass="19881">MLSSDERSVLPAELSESLKEFGPDAAVQGLLPRATESSSRLEAENDVLQRYYDKKLAIVWASHNNPDTTFDYIHPFALLTQAGSAISWRVCFSKKAEVRSNRSMACVNPVRNKANAIVVGLLHRGCAESTRCIVTREPLDLPEQQVTSCSTESGSAGCNGGWPYAAMTYVSMTGICLESDYP</sequence>
<dbReference type="EMBL" id="QUSY01003869">
    <property type="protein sequence ID" value="RHY15860.1"/>
    <property type="molecule type" value="Genomic_DNA"/>
</dbReference>
<dbReference type="InterPro" id="IPR000668">
    <property type="entry name" value="Peptidase_C1A_C"/>
</dbReference>
<dbReference type="OrthoDB" id="77207at2759"/>
<dbReference type="Gene3D" id="3.90.70.10">
    <property type="entry name" value="Cysteine proteinases"/>
    <property type="match status" value="1"/>
</dbReference>
<dbReference type="VEuPathDB" id="FungiDB:H310_13352"/>
<dbReference type="SUPFAM" id="SSF54001">
    <property type="entry name" value="Cysteine proteinases"/>
    <property type="match status" value="1"/>
</dbReference>
<dbReference type="GeneID" id="20090402"/>
<dbReference type="AlphaFoldDB" id="A0A024TE47"/>
<dbReference type="GO" id="GO:0006508">
    <property type="term" value="P:proteolysis"/>
    <property type="evidence" value="ECO:0007669"/>
    <property type="project" value="InterPro"/>
</dbReference>
<reference evidence="2" key="1">
    <citation type="submission" date="2013-12" db="EMBL/GenBank/DDBJ databases">
        <title>The Genome Sequence of Aphanomyces invadans NJM9701.</title>
        <authorList>
            <consortium name="The Broad Institute Genomics Platform"/>
            <person name="Russ C."/>
            <person name="Tyler B."/>
            <person name="van West P."/>
            <person name="Dieguez-Uribeondo J."/>
            <person name="Young S.K."/>
            <person name="Zeng Q."/>
            <person name="Gargeya S."/>
            <person name="Fitzgerald M."/>
            <person name="Abouelleil A."/>
            <person name="Alvarado L."/>
            <person name="Chapman S.B."/>
            <person name="Gainer-Dewar J."/>
            <person name="Goldberg J."/>
            <person name="Griggs A."/>
            <person name="Gujja S."/>
            <person name="Hansen M."/>
            <person name="Howarth C."/>
            <person name="Imamovic A."/>
            <person name="Ireland A."/>
            <person name="Larimer J."/>
            <person name="McCowan C."/>
            <person name="Murphy C."/>
            <person name="Pearson M."/>
            <person name="Poon T.W."/>
            <person name="Priest M."/>
            <person name="Roberts A."/>
            <person name="Saif S."/>
            <person name="Shea T."/>
            <person name="Sykes S."/>
            <person name="Wortman J."/>
            <person name="Nusbaum C."/>
            <person name="Birren B."/>
        </authorList>
    </citation>
    <scope>NUCLEOTIDE SEQUENCE [LARGE SCALE GENOMIC DNA]</scope>
    <source>
        <strain evidence="2">NJM9701</strain>
    </source>
</reference>
<dbReference type="RefSeq" id="XP_008879045.1">
    <property type="nucleotide sequence ID" value="XM_008880823.1"/>
</dbReference>
<gene>
    <name evidence="3" type="ORF">DYB32_010707</name>
    <name evidence="2" type="ORF">H310_13352</name>
</gene>
<dbReference type="Proteomes" id="UP000285060">
    <property type="component" value="Unassembled WGS sequence"/>
</dbReference>
<name>A0A024TE47_9STRA</name>
<evidence type="ECO:0000313" key="3">
    <source>
        <dbReference type="EMBL" id="RHY15860.1"/>
    </source>
</evidence>
<organism evidence="2">
    <name type="scientific">Aphanomyces invadans</name>
    <dbReference type="NCBI Taxonomy" id="157072"/>
    <lineage>
        <taxon>Eukaryota</taxon>
        <taxon>Sar</taxon>
        <taxon>Stramenopiles</taxon>
        <taxon>Oomycota</taxon>
        <taxon>Saprolegniomycetes</taxon>
        <taxon>Saprolegniales</taxon>
        <taxon>Verrucalvaceae</taxon>
        <taxon>Aphanomyces</taxon>
    </lineage>
</organism>
<evidence type="ECO:0000313" key="2">
    <source>
        <dbReference type="EMBL" id="ETV92294.1"/>
    </source>
</evidence>
<accession>A0A024TE47</accession>
<evidence type="ECO:0000259" key="1">
    <source>
        <dbReference type="Pfam" id="PF00112"/>
    </source>
</evidence>
<dbReference type="EMBL" id="KI914001">
    <property type="protein sequence ID" value="ETV92294.1"/>
    <property type="molecule type" value="Genomic_DNA"/>
</dbReference>
<dbReference type="GO" id="GO:0008234">
    <property type="term" value="F:cysteine-type peptidase activity"/>
    <property type="evidence" value="ECO:0007669"/>
    <property type="project" value="InterPro"/>
</dbReference>
<protein>
    <recommendedName>
        <fullName evidence="1">Peptidase C1A papain C-terminal domain-containing protein</fullName>
    </recommendedName>
</protein>
<proteinExistence type="predicted"/>
<dbReference type="InterPro" id="IPR038765">
    <property type="entry name" value="Papain-like_cys_pep_sf"/>
</dbReference>
<evidence type="ECO:0000313" key="4">
    <source>
        <dbReference type="Proteomes" id="UP000285060"/>
    </source>
</evidence>